<evidence type="ECO:0000256" key="3">
    <source>
        <dbReference type="ARBA" id="ARBA00022679"/>
    </source>
</evidence>
<dbReference type="SUPFAM" id="SSF48019">
    <property type="entry name" value="post-AAA+ oligomerization domain-like"/>
    <property type="match status" value="1"/>
</dbReference>
<dbReference type="InterPro" id="IPR005790">
    <property type="entry name" value="DNA_polIII_delta"/>
</dbReference>
<evidence type="ECO:0000256" key="1">
    <source>
        <dbReference type="ARBA" id="ARBA00012417"/>
    </source>
</evidence>
<dbReference type="Pfam" id="PF14840">
    <property type="entry name" value="DNA_pol3_delt_C"/>
    <property type="match status" value="1"/>
</dbReference>
<dbReference type="GO" id="GO:0006261">
    <property type="term" value="P:DNA-templated DNA replication"/>
    <property type="evidence" value="ECO:0007669"/>
    <property type="project" value="TreeGrafter"/>
</dbReference>
<dbReference type="EMBL" id="MDTQ01000001">
    <property type="protein sequence ID" value="ODC03949.1"/>
    <property type="molecule type" value="Genomic_DNA"/>
</dbReference>
<dbReference type="NCBIfam" id="TIGR01128">
    <property type="entry name" value="holA"/>
    <property type="match status" value="1"/>
</dbReference>
<evidence type="ECO:0000259" key="11">
    <source>
        <dbReference type="Pfam" id="PF14840"/>
    </source>
</evidence>
<keyword evidence="6" id="KW-0239">DNA-directed DNA polymerase</keyword>
<dbReference type="GO" id="GO:0009360">
    <property type="term" value="C:DNA polymerase III complex"/>
    <property type="evidence" value="ECO:0007669"/>
    <property type="project" value="UniProtKB-UniRule"/>
</dbReference>
<keyword evidence="4" id="KW-0548">Nucleotidyltransferase</keyword>
<dbReference type="Gene3D" id="3.40.50.300">
    <property type="entry name" value="P-loop containing nucleotide triphosphate hydrolases"/>
    <property type="match status" value="1"/>
</dbReference>
<keyword evidence="5" id="KW-0235">DNA replication</keyword>
<accession>A0A1E2VAA0</accession>
<comment type="caution">
    <text evidence="12">The sequence shown here is derived from an EMBL/GenBank/DDBJ whole genome shotgun (WGS) entry which is preliminary data.</text>
</comment>
<protein>
    <recommendedName>
        <fullName evidence="2 9">DNA polymerase III subunit delta</fullName>
        <ecNumber evidence="1 9">2.7.7.7</ecNumber>
    </recommendedName>
</protein>
<feature type="domain" description="DNA polymerase III subunit delta C-terminal" evidence="11">
    <location>
        <begin position="219"/>
        <end position="342"/>
    </location>
</feature>
<dbReference type="OrthoDB" id="9770982at2"/>
<proteinExistence type="inferred from homology"/>
<keyword evidence="13" id="KW-1185">Reference proteome</keyword>
<dbReference type="AlphaFoldDB" id="A0A1E2VAA0"/>
<evidence type="ECO:0000256" key="9">
    <source>
        <dbReference type="NCBIfam" id="TIGR01128"/>
    </source>
</evidence>
<feature type="domain" description="DNA polymerase III delta N-terminal" evidence="10">
    <location>
        <begin position="20"/>
        <end position="140"/>
    </location>
</feature>
<dbReference type="GO" id="GO:0003887">
    <property type="term" value="F:DNA-directed DNA polymerase activity"/>
    <property type="evidence" value="ECO:0007669"/>
    <property type="project" value="UniProtKB-UniRule"/>
</dbReference>
<name>A0A1E2VAA0_9GAMM</name>
<dbReference type="InterPro" id="IPR008921">
    <property type="entry name" value="DNA_pol3_clamp-load_cplx_C"/>
</dbReference>
<dbReference type="Gene3D" id="1.10.8.60">
    <property type="match status" value="1"/>
</dbReference>
<dbReference type="Pfam" id="PF06144">
    <property type="entry name" value="DNA_pol3_delta"/>
    <property type="match status" value="1"/>
</dbReference>
<dbReference type="Proteomes" id="UP000094291">
    <property type="component" value="Unassembled WGS sequence"/>
</dbReference>
<dbReference type="RefSeq" id="WP_068998621.1">
    <property type="nucleotide sequence ID" value="NZ_MDTQ01000001.1"/>
</dbReference>
<evidence type="ECO:0000256" key="2">
    <source>
        <dbReference type="ARBA" id="ARBA00017703"/>
    </source>
</evidence>
<dbReference type="PANTHER" id="PTHR34388">
    <property type="entry name" value="DNA POLYMERASE III SUBUNIT DELTA"/>
    <property type="match status" value="1"/>
</dbReference>
<dbReference type="Gene3D" id="1.20.272.10">
    <property type="match status" value="1"/>
</dbReference>
<evidence type="ECO:0000313" key="12">
    <source>
        <dbReference type="EMBL" id="ODC03949.1"/>
    </source>
</evidence>
<dbReference type="CDD" id="cd18138">
    <property type="entry name" value="HLD_clamp_pol_III_delta"/>
    <property type="match status" value="1"/>
</dbReference>
<dbReference type="SUPFAM" id="SSF52540">
    <property type="entry name" value="P-loop containing nucleoside triphosphate hydrolases"/>
    <property type="match status" value="1"/>
</dbReference>
<sequence>MKLPAYKLNGQLQQGLAPIYWISGDEPLQHQEACDAIRARCRAAGIEEREVMAVEPGFQWQQLLDAGASLSLFASQRLLELRITGNKLGREGSEVIRQYCQRLTQHPEEGDVLLVTSGKLDASQMKSAWMKAVDQAGVTVQVWPIEAARLPRWVAERAQQAGLQIDPQACQLLAERVEGNMLAAAQEVEKLALLTPAGERLDADTLLSRVQDASRHTVFDLADTLLQGDANKAARVLRGLRAEGTEPPIILWAITRELRQIISLVHRLDEGQPLATICQQLKIWEKRRPLYQKASQRLRLPQLHQLLAQAGRLDDTLKGGGTRQDVEEGLLSLCMGLCDIRLAG</sequence>
<comment type="similarity">
    <text evidence="7">Belongs to the DNA polymerase HolA subunit family.</text>
</comment>
<dbReference type="EC" id="2.7.7.7" evidence="1 9"/>
<evidence type="ECO:0000256" key="7">
    <source>
        <dbReference type="ARBA" id="ARBA00034754"/>
    </source>
</evidence>
<dbReference type="GO" id="GO:0003677">
    <property type="term" value="F:DNA binding"/>
    <property type="evidence" value="ECO:0007669"/>
    <property type="project" value="InterPro"/>
</dbReference>
<comment type="catalytic activity">
    <reaction evidence="8">
        <text>DNA(n) + a 2'-deoxyribonucleoside 5'-triphosphate = DNA(n+1) + diphosphate</text>
        <dbReference type="Rhea" id="RHEA:22508"/>
        <dbReference type="Rhea" id="RHEA-COMP:17339"/>
        <dbReference type="Rhea" id="RHEA-COMP:17340"/>
        <dbReference type="ChEBI" id="CHEBI:33019"/>
        <dbReference type="ChEBI" id="CHEBI:61560"/>
        <dbReference type="ChEBI" id="CHEBI:173112"/>
        <dbReference type="EC" id="2.7.7.7"/>
    </reaction>
</comment>
<organism evidence="12 13">
    <name type="scientific">Terasakiispira papahanaumokuakeensis</name>
    <dbReference type="NCBI Taxonomy" id="197479"/>
    <lineage>
        <taxon>Bacteria</taxon>
        <taxon>Pseudomonadati</taxon>
        <taxon>Pseudomonadota</taxon>
        <taxon>Gammaproteobacteria</taxon>
        <taxon>Oceanospirillales</taxon>
        <taxon>Terasakiispira</taxon>
    </lineage>
</organism>
<gene>
    <name evidence="12" type="ORF">BFW38_10755</name>
</gene>
<evidence type="ECO:0000259" key="10">
    <source>
        <dbReference type="Pfam" id="PF06144"/>
    </source>
</evidence>
<dbReference type="PANTHER" id="PTHR34388:SF1">
    <property type="entry name" value="DNA POLYMERASE III SUBUNIT DELTA"/>
    <property type="match status" value="1"/>
</dbReference>
<evidence type="ECO:0000256" key="8">
    <source>
        <dbReference type="ARBA" id="ARBA00049244"/>
    </source>
</evidence>
<reference evidence="12 13" key="1">
    <citation type="submission" date="2016-08" db="EMBL/GenBank/DDBJ databases">
        <authorList>
            <person name="Seilhamer J.J."/>
        </authorList>
    </citation>
    <scope>NUCLEOTIDE SEQUENCE [LARGE SCALE GENOMIC DNA]</scope>
    <source>
        <strain evidence="12 13">PH27A</strain>
    </source>
</reference>
<dbReference type="STRING" id="197479.BFW38_10755"/>
<evidence type="ECO:0000256" key="4">
    <source>
        <dbReference type="ARBA" id="ARBA00022695"/>
    </source>
</evidence>
<dbReference type="InterPro" id="IPR027417">
    <property type="entry name" value="P-loop_NTPase"/>
</dbReference>
<dbReference type="InterPro" id="IPR010372">
    <property type="entry name" value="DNA_pol3_delta_N"/>
</dbReference>
<evidence type="ECO:0000313" key="13">
    <source>
        <dbReference type="Proteomes" id="UP000094291"/>
    </source>
</evidence>
<dbReference type="InterPro" id="IPR032780">
    <property type="entry name" value="DNA_pol3_delt_C"/>
</dbReference>
<evidence type="ECO:0000256" key="5">
    <source>
        <dbReference type="ARBA" id="ARBA00022705"/>
    </source>
</evidence>
<keyword evidence="3" id="KW-0808">Transferase</keyword>
<evidence type="ECO:0000256" key="6">
    <source>
        <dbReference type="ARBA" id="ARBA00022932"/>
    </source>
</evidence>